<keyword evidence="2" id="KW-1185">Reference proteome</keyword>
<protein>
    <submittedName>
        <fullName evidence="1">Uncharacterized protein</fullName>
    </submittedName>
</protein>
<name>A0A074YVS0_OPIVI</name>
<organism evidence="1 2">
    <name type="scientific">Opisthorchis viverrini</name>
    <name type="common">Southeast Asian liver fluke</name>
    <dbReference type="NCBI Taxonomy" id="6198"/>
    <lineage>
        <taxon>Eukaryota</taxon>
        <taxon>Metazoa</taxon>
        <taxon>Spiralia</taxon>
        <taxon>Lophotrochozoa</taxon>
        <taxon>Platyhelminthes</taxon>
        <taxon>Trematoda</taxon>
        <taxon>Digenea</taxon>
        <taxon>Opisthorchiida</taxon>
        <taxon>Opisthorchiata</taxon>
        <taxon>Opisthorchiidae</taxon>
        <taxon>Opisthorchis</taxon>
    </lineage>
</organism>
<gene>
    <name evidence="1" type="ORF">T265_12123</name>
</gene>
<dbReference type="GeneID" id="20326291"/>
<dbReference type="EMBL" id="KL597629">
    <property type="protein sequence ID" value="KER18866.1"/>
    <property type="molecule type" value="Genomic_DNA"/>
</dbReference>
<sequence>MKQQKPQLICPEMSIARTSLLRYLFYPYKFKVIQTSSQYAHVLFGLESHLRPGPLESRGSRPAYRDIIRHCLAIHMLPTHHSIPPLSAIHFPDKYAQPK</sequence>
<dbReference type="AlphaFoldDB" id="A0A074YVS0"/>
<reference evidence="1 2" key="1">
    <citation type="submission" date="2013-11" db="EMBL/GenBank/DDBJ databases">
        <title>Opisthorchis viverrini - life in the bile duct.</title>
        <authorList>
            <person name="Young N.D."/>
            <person name="Nagarajan N."/>
            <person name="Lin S.J."/>
            <person name="Korhonen P.K."/>
            <person name="Jex A.R."/>
            <person name="Hall R.S."/>
            <person name="Safavi-Hemami H."/>
            <person name="Kaewkong W."/>
            <person name="Bertrand D."/>
            <person name="Gao S."/>
            <person name="Seet Q."/>
            <person name="Wongkham S."/>
            <person name="Teh B.T."/>
            <person name="Wongkham C."/>
            <person name="Intapan P.M."/>
            <person name="Maleewong W."/>
            <person name="Yang X."/>
            <person name="Hu M."/>
            <person name="Wang Z."/>
            <person name="Hofmann A."/>
            <person name="Sternberg P.W."/>
            <person name="Tan P."/>
            <person name="Wang J."/>
            <person name="Gasser R.B."/>
        </authorList>
    </citation>
    <scope>NUCLEOTIDE SEQUENCE [LARGE SCALE GENOMIC DNA]</scope>
</reference>
<accession>A0A074YVS0</accession>
<evidence type="ECO:0000313" key="2">
    <source>
        <dbReference type="Proteomes" id="UP000054324"/>
    </source>
</evidence>
<proteinExistence type="predicted"/>
<dbReference type="CTD" id="20326291"/>
<dbReference type="RefSeq" id="XP_009177387.1">
    <property type="nucleotide sequence ID" value="XM_009179123.1"/>
</dbReference>
<dbReference type="Proteomes" id="UP000054324">
    <property type="component" value="Unassembled WGS sequence"/>
</dbReference>
<evidence type="ECO:0000313" key="1">
    <source>
        <dbReference type="EMBL" id="KER18866.1"/>
    </source>
</evidence>
<dbReference type="KEGG" id="ovi:T265_12123"/>